<dbReference type="InterPro" id="IPR017938">
    <property type="entry name" value="Riboflavin_synthase-like_b-brl"/>
</dbReference>
<organism evidence="3 4">
    <name type="scientific">Bogoriella caseilytica</name>
    <dbReference type="NCBI Taxonomy" id="56055"/>
    <lineage>
        <taxon>Bacteria</taxon>
        <taxon>Bacillati</taxon>
        <taxon>Actinomycetota</taxon>
        <taxon>Actinomycetes</taxon>
        <taxon>Micrococcales</taxon>
        <taxon>Bogoriellaceae</taxon>
        <taxon>Bogoriella</taxon>
    </lineage>
</organism>
<feature type="region of interest" description="Disordered" evidence="1">
    <location>
        <begin position="72"/>
        <end position="91"/>
    </location>
</feature>
<dbReference type="SUPFAM" id="SSF63380">
    <property type="entry name" value="Riboflavin synthase domain-like"/>
    <property type="match status" value="1"/>
</dbReference>
<name>A0A3N2BDU8_9MICO</name>
<dbReference type="InterPro" id="IPR007037">
    <property type="entry name" value="SIP_rossman_dom"/>
</dbReference>
<proteinExistence type="predicted"/>
<evidence type="ECO:0000313" key="3">
    <source>
        <dbReference type="EMBL" id="ROR73427.1"/>
    </source>
</evidence>
<dbReference type="Proteomes" id="UP000280668">
    <property type="component" value="Unassembled WGS sequence"/>
</dbReference>
<dbReference type="CDD" id="cd06193">
    <property type="entry name" value="siderophore_interacting"/>
    <property type="match status" value="1"/>
</dbReference>
<evidence type="ECO:0000259" key="2">
    <source>
        <dbReference type="PROSITE" id="PS51384"/>
    </source>
</evidence>
<dbReference type="RefSeq" id="WP_123303844.1">
    <property type="nucleotide sequence ID" value="NZ_RKHK01000001.1"/>
</dbReference>
<dbReference type="PANTHER" id="PTHR30157:SF0">
    <property type="entry name" value="NADPH-DEPENDENT FERRIC-CHELATE REDUCTASE"/>
    <property type="match status" value="1"/>
</dbReference>
<dbReference type="Gene3D" id="3.40.50.80">
    <property type="entry name" value="Nucleotide-binding domain of ferredoxin-NADP reductase (FNR) module"/>
    <property type="match status" value="1"/>
</dbReference>
<dbReference type="PANTHER" id="PTHR30157">
    <property type="entry name" value="FERRIC REDUCTASE, NADPH-DEPENDENT"/>
    <property type="match status" value="1"/>
</dbReference>
<dbReference type="Gene3D" id="2.40.30.10">
    <property type="entry name" value="Translation factors"/>
    <property type="match status" value="1"/>
</dbReference>
<dbReference type="Pfam" id="PF04954">
    <property type="entry name" value="SIP"/>
    <property type="match status" value="1"/>
</dbReference>
<gene>
    <name evidence="3" type="ORF">EDD31_1807</name>
</gene>
<dbReference type="InterPro" id="IPR039374">
    <property type="entry name" value="SIP_fam"/>
</dbReference>
<dbReference type="InterPro" id="IPR039261">
    <property type="entry name" value="FNR_nucleotide-bd"/>
</dbReference>
<protein>
    <submittedName>
        <fullName evidence="3">NADPH-dependent ferric siderophore reductase</fullName>
    </submittedName>
</protein>
<dbReference type="InterPro" id="IPR013113">
    <property type="entry name" value="SIP_FAD-bd"/>
</dbReference>
<keyword evidence="4" id="KW-1185">Reference proteome</keyword>
<accession>A0A3N2BDU8</accession>
<dbReference type="OrthoDB" id="3291337at2"/>
<dbReference type="Pfam" id="PF08021">
    <property type="entry name" value="FAD_binding_9"/>
    <property type="match status" value="1"/>
</dbReference>
<dbReference type="AlphaFoldDB" id="A0A3N2BDU8"/>
<evidence type="ECO:0000313" key="4">
    <source>
        <dbReference type="Proteomes" id="UP000280668"/>
    </source>
</evidence>
<comment type="caution">
    <text evidence="3">The sequence shown here is derived from an EMBL/GenBank/DDBJ whole genome shotgun (WGS) entry which is preliminary data.</text>
</comment>
<dbReference type="PROSITE" id="PS51384">
    <property type="entry name" value="FAD_FR"/>
    <property type="match status" value="1"/>
</dbReference>
<feature type="compositionally biased region" description="Low complexity" evidence="1">
    <location>
        <begin position="72"/>
        <end position="87"/>
    </location>
</feature>
<dbReference type="InterPro" id="IPR017927">
    <property type="entry name" value="FAD-bd_FR_type"/>
</dbReference>
<feature type="region of interest" description="Disordered" evidence="1">
    <location>
        <begin position="1"/>
        <end position="20"/>
    </location>
</feature>
<sequence>MSRFARLLPPKQRVEPPPRRGTYRAFATTVHQVQDLSARMRRVTLGAPQFQDYSLCRPDDFFALLLPGERGLELPPEGTTGTTPRGLVADMPEDHRPEMRWYTIREHRPQAGEVDVDIVLHGDGPESGPGSRWASHARRGDPAGFVEGNGMYNPPPTTRRQLFFADITAVPALAAILESPDPAPGRPRPGAADVAHIEVPEAGDILDIDTEVAIAWHVRGSQPPGFSIEQLLRDAPRGEIDYAWVCAEAGLVKQVRRALVHDSGVPKNAITFSGYWREGEART</sequence>
<dbReference type="EMBL" id="RKHK01000001">
    <property type="protein sequence ID" value="ROR73427.1"/>
    <property type="molecule type" value="Genomic_DNA"/>
</dbReference>
<evidence type="ECO:0000256" key="1">
    <source>
        <dbReference type="SAM" id="MobiDB-lite"/>
    </source>
</evidence>
<reference evidence="3 4" key="1">
    <citation type="submission" date="2018-11" db="EMBL/GenBank/DDBJ databases">
        <title>Sequencing the genomes of 1000 actinobacteria strains.</title>
        <authorList>
            <person name="Klenk H.-P."/>
        </authorList>
    </citation>
    <scope>NUCLEOTIDE SEQUENCE [LARGE SCALE GENOMIC DNA]</scope>
    <source>
        <strain evidence="3 4">DSM 11294</strain>
    </source>
</reference>
<dbReference type="GO" id="GO:0016491">
    <property type="term" value="F:oxidoreductase activity"/>
    <property type="evidence" value="ECO:0007669"/>
    <property type="project" value="InterPro"/>
</dbReference>
<feature type="domain" description="FAD-binding FR-type" evidence="2">
    <location>
        <begin position="23"/>
        <end position="155"/>
    </location>
</feature>